<dbReference type="SMART" id="SM00866">
    <property type="entry name" value="UTRA"/>
    <property type="match status" value="1"/>
</dbReference>
<dbReference type="SMART" id="SM00345">
    <property type="entry name" value="HTH_GNTR"/>
    <property type="match status" value="1"/>
</dbReference>
<dbReference type="PANTHER" id="PTHR44846:SF1">
    <property type="entry name" value="MANNOSYL-D-GLYCERATE TRANSPORT_METABOLISM SYSTEM REPRESSOR MNGR-RELATED"/>
    <property type="match status" value="1"/>
</dbReference>
<dbReference type="InterPro" id="IPR036388">
    <property type="entry name" value="WH-like_DNA-bd_sf"/>
</dbReference>
<dbReference type="SUPFAM" id="SSF46785">
    <property type="entry name" value="Winged helix' DNA-binding domain"/>
    <property type="match status" value="1"/>
</dbReference>
<keyword evidence="2" id="KW-0238">DNA-binding</keyword>
<evidence type="ECO:0000313" key="5">
    <source>
        <dbReference type="EMBL" id="WCH98034.1"/>
    </source>
</evidence>
<dbReference type="PROSITE" id="PS50949">
    <property type="entry name" value="HTH_GNTR"/>
    <property type="match status" value="1"/>
</dbReference>
<proteinExistence type="predicted"/>
<dbReference type="RefSeq" id="WP_084213337.1">
    <property type="nucleotide sequence ID" value="NZ_CP116669.1"/>
</dbReference>
<keyword evidence="3" id="KW-0804">Transcription</keyword>
<evidence type="ECO:0000256" key="1">
    <source>
        <dbReference type="ARBA" id="ARBA00023015"/>
    </source>
</evidence>
<dbReference type="SUPFAM" id="SSF64288">
    <property type="entry name" value="Chorismate lyase-like"/>
    <property type="match status" value="1"/>
</dbReference>
<dbReference type="InterPro" id="IPR028978">
    <property type="entry name" value="Chorismate_lyase_/UTRA_dom_sf"/>
</dbReference>
<dbReference type="CDD" id="cd07377">
    <property type="entry name" value="WHTH_GntR"/>
    <property type="match status" value="1"/>
</dbReference>
<dbReference type="InterPro" id="IPR000524">
    <property type="entry name" value="Tscrpt_reg_HTH_GntR"/>
</dbReference>
<dbReference type="Proteomes" id="UP001214301">
    <property type="component" value="Chromosome"/>
</dbReference>
<evidence type="ECO:0000256" key="3">
    <source>
        <dbReference type="ARBA" id="ARBA00023163"/>
    </source>
</evidence>
<protein>
    <submittedName>
        <fullName evidence="5">GntR family transcriptional regulator</fullName>
    </submittedName>
</protein>
<evidence type="ECO:0000313" key="6">
    <source>
        <dbReference type="Proteomes" id="UP001214301"/>
    </source>
</evidence>
<organism evidence="5 6">
    <name type="scientific">Pseudomonas capeferrum</name>
    <dbReference type="NCBI Taxonomy" id="1495066"/>
    <lineage>
        <taxon>Bacteria</taxon>
        <taxon>Pseudomonadati</taxon>
        <taxon>Pseudomonadota</taxon>
        <taxon>Gammaproteobacteria</taxon>
        <taxon>Pseudomonadales</taxon>
        <taxon>Pseudomonadaceae</taxon>
        <taxon>Pseudomonas</taxon>
    </lineage>
</organism>
<feature type="domain" description="HTH gntR-type" evidence="4">
    <location>
        <begin position="1"/>
        <end position="59"/>
    </location>
</feature>
<sequence length="227" mass="25455">MQGAIERGEYAPGSRLPSEHELCARYQVSRSTVRQALNEMLREGVIYKAHGRGTFVSDQRPFRDVSTLEGLSEALSAQGHSVTNRLQSFRLVSADAHLALQLKVPEGTVVAELARVRLITMIPVSYEVTFCSQEIGEHLLSAELKSRDILVILEQDFGVLISHADMQLKAVAATTEIAELLQLPVHEPLMRIHRTVVSTDGAPLLYEQLFLHGEHLDYHMRVERSRH</sequence>
<dbReference type="Pfam" id="PF07702">
    <property type="entry name" value="UTRA"/>
    <property type="match status" value="1"/>
</dbReference>
<dbReference type="InterPro" id="IPR050679">
    <property type="entry name" value="Bact_HTH_transcr_reg"/>
</dbReference>
<dbReference type="InterPro" id="IPR011663">
    <property type="entry name" value="UTRA"/>
</dbReference>
<dbReference type="InterPro" id="IPR036390">
    <property type="entry name" value="WH_DNA-bd_sf"/>
</dbReference>
<dbReference type="EMBL" id="CP116669">
    <property type="protein sequence ID" value="WCH98034.1"/>
    <property type="molecule type" value="Genomic_DNA"/>
</dbReference>
<accession>A0ABY7R3P6</accession>
<dbReference type="Gene3D" id="3.40.1410.10">
    <property type="entry name" value="Chorismate lyase-like"/>
    <property type="match status" value="1"/>
</dbReference>
<evidence type="ECO:0000259" key="4">
    <source>
        <dbReference type="PROSITE" id="PS50949"/>
    </source>
</evidence>
<keyword evidence="6" id="KW-1185">Reference proteome</keyword>
<dbReference type="Gene3D" id="1.10.10.10">
    <property type="entry name" value="Winged helix-like DNA-binding domain superfamily/Winged helix DNA-binding domain"/>
    <property type="match status" value="1"/>
</dbReference>
<dbReference type="PRINTS" id="PR00035">
    <property type="entry name" value="HTHGNTR"/>
</dbReference>
<dbReference type="PANTHER" id="PTHR44846">
    <property type="entry name" value="MANNOSYL-D-GLYCERATE TRANSPORT/METABOLISM SYSTEM REPRESSOR MNGR-RELATED"/>
    <property type="match status" value="1"/>
</dbReference>
<name>A0ABY7R3P6_9PSED</name>
<evidence type="ECO:0000256" key="2">
    <source>
        <dbReference type="ARBA" id="ARBA00023125"/>
    </source>
</evidence>
<keyword evidence="1" id="KW-0805">Transcription regulation</keyword>
<reference evidence="5 6" key="1">
    <citation type="journal article" date="2020" name="Front. Microbiol.">
        <title>Toward Biorecycling: Isolation of a Soil Bacterium That Grows on a Polyurethane Oligomer and Monomer.</title>
        <authorList>
            <person name="Espinosa M.J.C."/>
            <person name="Blanco A.C."/>
            <person name="Schmidgall T."/>
            <person name="Atanasoff-Kardjalieff A.K."/>
            <person name="Kappelmeyer U."/>
            <person name="Tischler D."/>
            <person name="Pieper D.H."/>
            <person name="Heipieper H.J."/>
            <person name="Eberlein C."/>
        </authorList>
    </citation>
    <scope>NUCLEOTIDE SEQUENCE [LARGE SCALE GENOMIC DNA]</scope>
    <source>
        <strain evidence="5 6">TDA1</strain>
    </source>
</reference>
<dbReference type="Pfam" id="PF00392">
    <property type="entry name" value="GntR"/>
    <property type="match status" value="1"/>
</dbReference>
<gene>
    <name evidence="5" type="ORF">PMC74_14715</name>
</gene>